<keyword evidence="1" id="KW-0812">Transmembrane</keyword>
<dbReference type="EMBL" id="JADQDK010000001">
    <property type="protein sequence ID" value="MBW0137212.1"/>
    <property type="molecule type" value="Genomic_DNA"/>
</dbReference>
<evidence type="ECO:0000256" key="1">
    <source>
        <dbReference type="SAM" id="Phobius"/>
    </source>
</evidence>
<organism evidence="2 3">
    <name type="scientific">Pseudonocardia abyssalis</name>
    <dbReference type="NCBI Taxonomy" id="2792008"/>
    <lineage>
        <taxon>Bacteria</taxon>
        <taxon>Bacillati</taxon>
        <taxon>Actinomycetota</taxon>
        <taxon>Actinomycetes</taxon>
        <taxon>Pseudonocardiales</taxon>
        <taxon>Pseudonocardiaceae</taxon>
        <taxon>Pseudonocardia</taxon>
    </lineage>
</organism>
<keyword evidence="1" id="KW-0472">Membrane</keyword>
<comment type="caution">
    <text evidence="2">The sequence shown here is derived from an EMBL/GenBank/DDBJ whole genome shotgun (WGS) entry which is preliminary data.</text>
</comment>
<proteinExistence type="predicted"/>
<feature type="transmembrane region" description="Helical" evidence="1">
    <location>
        <begin position="115"/>
        <end position="138"/>
    </location>
</feature>
<sequence length="142" mass="14302">MTSTTGAHTMTDLSPARTSDAFLRLALRIDAAASGALGVLSLAAAPLLVDVLGPPAPVLVGVGAFLVVFAAGLLVLASRRSIPRPAAWTVVLGNAGWVVASVLAVVLGGEALTGLGVAVVLVQAVAVAVFADLQWLGLRRMR</sequence>
<evidence type="ECO:0008006" key="4">
    <source>
        <dbReference type="Google" id="ProtNLM"/>
    </source>
</evidence>
<evidence type="ECO:0000313" key="2">
    <source>
        <dbReference type="EMBL" id="MBW0137212.1"/>
    </source>
</evidence>
<evidence type="ECO:0000313" key="3">
    <source>
        <dbReference type="Proteomes" id="UP000694287"/>
    </source>
</evidence>
<name>A0ABS6UY69_9PSEU</name>
<gene>
    <name evidence="2" type="ORF">I4I81_23540</name>
</gene>
<feature type="transmembrane region" description="Helical" evidence="1">
    <location>
        <begin position="88"/>
        <end position="109"/>
    </location>
</feature>
<feature type="transmembrane region" description="Helical" evidence="1">
    <location>
        <begin position="55"/>
        <end position="76"/>
    </location>
</feature>
<reference evidence="2 3" key="1">
    <citation type="submission" date="2020-11" db="EMBL/GenBank/DDBJ databases">
        <title>Pseudonocardia abyssalis sp. nov. and Pseudonocardia oceani sp. nov., description and phylogenomic analysis of two novel actinomycetes isolated from the deep Southern Ocean.</title>
        <authorList>
            <person name="Parra J."/>
        </authorList>
    </citation>
    <scope>NUCLEOTIDE SEQUENCE [LARGE SCALE GENOMIC DNA]</scope>
    <source>
        <strain evidence="2 3">KRD-168</strain>
    </source>
</reference>
<protein>
    <recommendedName>
        <fullName evidence="4">Integral membrane protein</fullName>
    </recommendedName>
</protein>
<keyword evidence="1" id="KW-1133">Transmembrane helix</keyword>
<keyword evidence="3" id="KW-1185">Reference proteome</keyword>
<accession>A0ABS6UY69</accession>
<dbReference type="Proteomes" id="UP000694287">
    <property type="component" value="Unassembled WGS sequence"/>
</dbReference>
<dbReference type="RefSeq" id="WP_218601780.1">
    <property type="nucleotide sequence ID" value="NZ_JADQDJ010000034.1"/>
</dbReference>
<feature type="transmembrane region" description="Helical" evidence="1">
    <location>
        <begin position="25"/>
        <end position="49"/>
    </location>
</feature>